<dbReference type="Gene3D" id="3.30.70.920">
    <property type="match status" value="1"/>
</dbReference>
<accession>A0A0M0BU87</accession>
<dbReference type="AlphaFoldDB" id="A0A0M0BU87"/>
<dbReference type="Proteomes" id="UP000054016">
    <property type="component" value="Unassembled WGS sequence"/>
</dbReference>
<protein>
    <recommendedName>
        <fullName evidence="4">Transcription regulator AsnC/Lrp ligand binding domain-containing protein</fullName>
    </recommendedName>
</protein>
<evidence type="ECO:0000256" key="1">
    <source>
        <dbReference type="SAM" id="MobiDB-lite"/>
    </source>
</evidence>
<dbReference type="EMBL" id="LFWV01000009">
    <property type="protein sequence ID" value="KON32177.1"/>
    <property type="molecule type" value="Genomic_DNA"/>
</dbReference>
<organism evidence="2 3">
    <name type="scientific">miscellaneous Crenarchaeota group-1 archaeon SG8-32-3</name>
    <dbReference type="NCBI Taxonomy" id="1685125"/>
    <lineage>
        <taxon>Archaea</taxon>
        <taxon>Candidatus Bathyarchaeota</taxon>
        <taxon>MCG-1</taxon>
    </lineage>
</organism>
<feature type="compositionally biased region" description="Basic and acidic residues" evidence="1">
    <location>
        <begin position="87"/>
        <end position="108"/>
    </location>
</feature>
<reference evidence="3" key="1">
    <citation type="submission" date="2015-06" db="EMBL/GenBank/DDBJ databases">
        <title>New insights into the roles of widespread benthic archaea in carbon and nitrogen cycling.</title>
        <authorList>
            <person name="Lazar C.S."/>
            <person name="Baker B.J."/>
            <person name="Seitz K.W."/>
            <person name="Hyde A.S."/>
            <person name="Dick G.J."/>
            <person name="Hinrichs K.-U."/>
            <person name="Teske A.P."/>
        </authorList>
    </citation>
    <scope>NUCLEOTIDE SEQUENCE [LARGE SCALE GENOMIC DNA]</scope>
</reference>
<evidence type="ECO:0000313" key="3">
    <source>
        <dbReference type="Proteomes" id="UP000054016"/>
    </source>
</evidence>
<comment type="caution">
    <text evidence="2">The sequence shown here is derived from an EMBL/GenBank/DDBJ whole genome shotgun (WGS) entry which is preliminary data.</text>
</comment>
<sequence length="108" mass="12108">MREYLILLKLNPGKLMETLGSLRQLSSNPIDGVDLCYNMNIFGVWDVGVWINAEDNAQVLEFVQKKVKNMAGITDVYTVPTFPHGNEPIKAEDEIKNSKDTEPVKAKA</sequence>
<proteinExistence type="predicted"/>
<feature type="region of interest" description="Disordered" evidence="1">
    <location>
        <begin position="85"/>
        <end position="108"/>
    </location>
</feature>
<evidence type="ECO:0008006" key="4">
    <source>
        <dbReference type="Google" id="ProtNLM"/>
    </source>
</evidence>
<name>A0A0M0BU87_9ARCH</name>
<gene>
    <name evidence="2" type="ORF">AC478_00990</name>
</gene>
<evidence type="ECO:0000313" key="2">
    <source>
        <dbReference type="EMBL" id="KON32177.1"/>
    </source>
</evidence>